<keyword evidence="7" id="KW-1185">Reference proteome</keyword>
<evidence type="ECO:0000256" key="3">
    <source>
        <dbReference type="ARBA" id="ARBA00023315"/>
    </source>
</evidence>
<evidence type="ECO:0000313" key="7">
    <source>
        <dbReference type="Proteomes" id="UP000315226"/>
    </source>
</evidence>
<dbReference type="OrthoDB" id="2514738at2"/>
<dbReference type="InterPro" id="IPR016039">
    <property type="entry name" value="Thiolase-like"/>
</dbReference>
<feature type="domain" description="Beta-ketoacyl-[acyl-carrier-protein] synthase III C-terminal" evidence="4">
    <location>
        <begin position="254"/>
        <end position="318"/>
    </location>
</feature>
<keyword evidence="1" id="KW-0963">Cytoplasm</keyword>
<dbReference type="RefSeq" id="WP_141301910.1">
    <property type="nucleotide sequence ID" value="NZ_BJMN01000058.1"/>
</dbReference>
<feature type="domain" description="Beta-ketoacyl-[acyl-carrier-protein] synthase III N-terminal" evidence="5">
    <location>
        <begin position="110"/>
        <end position="186"/>
    </location>
</feature>
<dbReference type="EMBL" id="BJMN01000058">
    <property type="protein sequence ID" value="GEB61493.1"/>
    <property type="molecule type" value="Genomic_DNA"/>
</dbReference>
<evidence type="ECO:0000259" key="4">
    <source>
        <dbReference type="Pfam" id="PF08541"/>
    </source>
</evidence>
<evidence type="ECO:0000313" key="6">
    <source>
        <dbReference type="EMBL" id="GEB61493.1"/>
    </source>
</evidence>
<sequence length="350" mass="37502">MRLTGFSEVLPGEPVTNRDMAERFGLHEKWLDMMTGNRTRYFCATDSPPSVPKSTGDLAVAAATAALADADVDVASLDFLVLTTASPDHLMPATVNLVADRIGLNDVPTFQLMSGCAGALTGLYTARALLASGLRRGLVIGADTCLNFFPSSGQIEAMSPAELINFALFGDGAGAAVVDADPDGPGLLVEHLFLRTTGMGRKPAQTARWFGVEGAPLLDGPDGPYRESWGEEDYKAIEHHVPEHAESIFKELTAETGWQLDEVEHVLLPQLNGVMTDSIRKRLGVRPEQAVNCVADTGNNGNAVPFIQLNRAMRRIRSGLGVEGRLLVANVESSKWITSGLALRHQNGAR</sequence>
<name>A0A4Y3RXM8_9ACTN</name>
<proteinExistence type="predicted"/>
<dbReference type="InterPro" id="IPR013747">
    <property type="entry name" value="ACP_syn_III_C"/>
</dbReference>
<dbReference type="GO" id="GO:0044550">
    <property type="term" value="P:secondary metabolite biosynthetic process"/>
    <property type="evidence" value="ECO:0007669"/>
    <property type="project" value="TreeGrafter"/>
</dbReference>
<dbReference type="Pfam" id="PF08545">
    <property type="entry name" value="ACP_syn_III"/>
    <property type="match status" value="1"/>
</dbReference>
<gene>
    <name evidence="6" type="ORF">SGA01_70980</name>
</gene>
<dbReference type="AlphaFoldDB" id="A0A4Y3RXM8"/>
<dbReference type="GO" id="GO:0004315">
    <property type="term" value="F:3-oxoacyl-[acyl-carrier-protein] synthase activity"/>
    <property type="evidence" value="ECO:0007669"/>
    <property type="project" value="InterPro"/>
</dbReference>
<evidence type="ECO:0000259" key="5">
    <source>
        <dbReference type="Pfam" id="PF08545"/>
    </source>
</evidence>
<reference evidence="6 7" key="1">
    <citation type="submission" date="2019-06" db="EMBL/GenBank/DDBJ databases">
        <title>Whole genome shotgun sequence of Streptomyces gardneri NBRC 12865.</title>
        <authorList>
            <person name="Hosoyama A."/>
            <person name="Uohara A."/>
            <person name="Ohji S."/>
            <person name="Ichikawa N."/>
        </authorList>
    </citation>
    <scope>NUCLEOTIDE SEQUENCE [LARGE SCALE GENOMIC DNA]</scope>
    <source>
        <strain evidence="6 7">NBRC 12865</strain>
    </source>
</reference>
<dbReference type="PANTHER" id="PTHR34069">
    <property type="entry name" value="3-OXOACYL-[ACYL-CARRIER-PROTEIN] SYNTHASE 3"/>
    <property type="match status" value="1"/>
</dbReference>
<evidence type="ECO:0000256" key="1">
    <source>
        <dbReference type="ARBA" id="ARBA00022490"/>
    </source>
</evidence>
<dbReference type="Gene3D" id="3.40.47.10">
    <property type="match status" value="2"/>
</dbReference>
<dbReference type="InterPro" id="IPR013751">
    <property type="entry name" value="ACP_syn_III_N"/>
</dbReference>
<organism evidence="6 7">
    <name type="scientific">Streptomyces gardneri</name>
    <dbReference type="NCBI Taxonomy" id="66892"/>
    <lineage>
        <taxon>Bacteria</taxon>
        <taxon>Bacillati</taxon>
        <taxon>Actinomycetota</taxon>
        <taxon>Actinomycetes</taxon>
        <taxon>Kitasatosporales</taxon>
        <taxon>Streptomycetaceae</taxon>
        <taxon>Streptomyces</taxon>
    </lineage>
</organism>
<protein>
    <submittedName>
        <fullName evidence="6">3-oxoacyl-[acyl-carrier-protein] synthase III</fullName>
    </submittedName>
</protein>
<accession>A0A4Y3RXM8</accession>
<dbReference type="SUPFAM" id="SSF53901">
    <property type="entry name" value="Thiolase-like"/>
    <property type="match status" value="2"/>
</dbReference>
<keyword evidence="3" id="KW-0012">Acyltransferase</keyword>
<dbReference type="Pfam" id="PF08541">
    <property type="entry name" value="ACP_syn_III_C"/>
    <property type="match status" value="1"/>
</dbReference>
<dbReference type="GO" id="GO:0006633">
    <property type="term" value="P:fatty acid biosynthetic process"/>
    <property type="evidence" value="ECO:0007669"/>
    <property type="project" value="InterPro"/>
</dbReference>
<comment type="caution">
    <text evidence="6">The sequence shown here is derived from an EMBL/GenBank/DDBJ whole genome shotgun (WGS) entry which is preliminary data.</text>
</comment>
<dbReference type="Proteomes" id="UP000315226">
    <property type="component" value="Unassembled WGS sequence"/>
</dbReference>
<dbReference type="PANTHER" id="PTHR34069:SF2">
    <property type="entry name" value="BETA-KETOACYL-[ACYL-CARRIER-PROTEIN] SYNTHASE III"/>
    <property type="match status" value="1"/>
</dbReference>
<keyword evidence="2" id="KW-0808">Transferase</keyword>
<evidence type="ECO:0000256" key="2">
    <source>
        <dbReference type="ARBA" id="ARBA00022679"/>
    </source>
</evidence>